<dbReference type="SUPFAM" id="SSF51445">
    <property type="entry name" value="(Trans)glycosidases"/>
    <property type="match status" value="1"/>
</dbReference>
<dbReference type="InterPro" id="IPR033452">
    <property type="entry name" value="GH30_C"/>
</dbReference>
<dbReference type="RefSeq" id="WP_235323039.1">
    <property type="nucleotide sequence ID" value="NZ_JAFBIT010000001.1"/>
</dbReference>
<evidence type="ECO:0000256" key="1">
    <source>
        <dbReference type="ARBA" id="ARBA00005382"/>
    </source>
</evidence>
<comment type="similarity">
    <text evidence="1 4">Belongs to the glycosyl hydrolase 30 family.</text>
</comment>
<dbReference type="EMBL" id="JAFBIT010000001">
    <property type="protein sequence ID" value="MCF2652016.1"/>
    <property type="molecule type" value="Genomic_DNA"/>
</dbReference>
<feature type="domain" description="Glycosyl hydrolase family 30 TIM-barrel" evidence="5">
    <location>
        <begin position="51"/>
        <end position="392"/>
    </location>
</feature>
<dbReference type="PRINTS" id="PR00843">
    <property type="entry name" value="GLHYDRLASE30"/>
</dbReference>
<proteinExistence type="inferred from homology"/>
<evidence type="ECO:0000259" key="6">
    <source>
        <dbReference type="Pfam" id="PF17189"/>
    </source>
</evidence>
<dbReference type="InterPro" id="IPR013780">
    <property type="entry name" value="Glyco_hydro_b"/>
</dbReference>
<evidence type="ECO:0000259" key="5">
    <source>
        <dbReference type="Pfam" id="PF02055"/>
    </source>
</evidence>
<dbReference type="InterPro" id="IPR001139">
    <property type="entry name" value="Glyco_hydro_30"/>
</dbReference>
<keyword evidence="8" id="KW-1185">Reference proteome</keyword>
<feature type="domain" description="Glycosyl hydrolase family 30 beta sandwich" evidence="6">
    <location>
        <begin position="395"/>
        <end position="455"/>
    </location>
</feature>
<comment type="caution">
    <text evidence="7">The sequence shown here is derived from an EMBL/GenBank/DDBJ whole genome shotgun (WGS) entry which is preliminary data.</text>
</comment>
<evidence type="ECO:0000256" key="3">
    <source>
        <dbReference type="ARBA" id="ARBA00022801"/>
    </source>
</evidence>
<dbReference type="Pfam" id="PF17189">
    <property type="entry name" value="Glyco_hydro_30C"/>
    <property type="match status" value="1"/>
</dbReference>
<dbReference type="InterPro" id="IPR033453">
    <property type="entry name" value="Glyco_hydro_30_TIM-barrel"/>
</dbReference>
<dbReference type="PANTHER" id="PTHR11069:SF23">
    <property type="entry name" value="LYSOSOMAL ACID GLUCOSYLCERAMIDASE"/>
    <property type="match status" value="1"/>
</dbReference>
<protein>
    <submittedName>
        <fullName evidence="7">Glycoside hydrolase family 30 protein</fullName>
    </submittedName>
</protein>
<evidence type="ECO:0000313" key="8">
    <source>
        <dbReference type="Proteomes" id="UP001299220"/>
    </source>
</evidence>
<keyword evidence="4" id="KW-0326">Glycosidase</keyword>
<evidence type="ECO:0000313" key="7">
    <source>
        <dbReference type="EMBL" id="MCF2652016.1"/>
    </source>
</evidence>
<dbReference type="Proteomes" id="UP001299220">
    <property type="component" value="Unassembled WGS sequence"/>
</dbReference>
<evidence type="ECO:0000256" key="2">
    <source>
        <dbReference type="ARBA" id="ARBA00022729"/>
    </source>
</evidence>
<gene>
    <name evidence="7" type="ORF">JQM67_05320</name>
</gene>
<sequence length="457" mass="51772">MKEIRVIETNVAKGDLLKEAAPLQFVPDKKGPDGNEEDIFNIYDQVQYQEILGFGGAFTEASALNFKGLTEEQQKEVADQYFDAEKGIGYSFCRATINSCDFSADFYSYDDVDGDFALEHFDIVHDKEAVIPMIHTALERSPEMRIFSSPWSPPAWMKTNGKMAKGGSLKKECYDVWARYVAKYIQEYEKAGVHIWGVTVQNESKAAQGWESCIYEAAEERDFVVGYLRPACDRAGLGDRKILCWDHNKERVVDRALETFCSPRARDAFDGMAVHWYAGDHFGALDAAHQLFPEKLFVASEQCKGASDIPWNSGETYAHDIIGDLNNWVNAWVDWNMLLDENGGPDHWKDEQQATGWDPEKIWVGESPIMVKNGVLEYASSYYYIGHFSKYIRPGARRVASSLYTDRLEGCAFKNPDGSHAAVLMNRTDSDIKVFLRYKTEIAPYTVQAHSIATFLF</sequence>
<keyword evidence="3 4" id="KW-0378">Hydrolase</keyword>
<dbReference type="Pfam" id="PF02055">
    <property type="entry name" value="Glyco_hydro_30"/>
    <property type="match status" value="1"/>
</dbReference>
<dbReference type="GO" id="GO:0016787">
    <property type="term" value="F:hydrolase activity"/>
    <property type="evidence" value="ECO:0007669"/>
    <property type="project" value="UniProtKB-KW"/>
</dbReference>
<name>A0ABS9CLL5_9FIRM</name>
<dbReference type="Gene3D" id="3.20.20.80">
    <property type="entry name" value="Glycosidases"/>
    <property type="match status" value="1"/>
</dbReference>
<reference evidence="7 8" key="1">
    <citation type="submission" date="2020-12" db="EMBL/GenBank/DDBJ databases">
        <title>Whole genome sequences of gut porcine anaerobes.</title>
        <authorList>
            <person name="Kubasova T."/>
            <person name="Jahodarova E."/>
            <person name="Rychlik I."/>
        </authorList>
    </citation>
    <scope>NUCLEOTIDE SEQUENCE [LARGE SCALE GENOMIC DNA]</scope>
    <source>
        <strain evidence="7 8">An867</strain>
    </source>
</reference>
<evidence type="ECO:0000256" key="4">
    <source>
        <dbReference type="RuleBase" id="RU361188"/>
    </source>
</evidence>
<dbReference type="PANTHER" id="PTHR11069">
    <property type="entry name" value="GLUCOSYLCERAMIDASE"/>
    <property type="match status" value="1"/>
</dbReference>
<dbReference type="Gene3D" id="2.60.40.1180">
    <property type="entry name" value="Golgi alpha-mannosidase II"/>
    <property type="match status" value="1"/>
</dbReference>
<keyword evidence="2" id="KW-0732">Signal</keyword>
<dbReference type="InterPro" id="IPR017853">
    <property type="entry name" value="GH"/>
</dbReference>
<organism evidence="7 8">
    <name type="scientific">Anaeromassilibacillus senegalensis</name>
    <dbReference type="NCBI Taxonomy" id="1673717"/>
    <lineage>
        <taxon>Bacteria</taxon>
        <taxon>Bacillati</taxon>
        <taxon>Bacillota</taxon>
        <taxon>Clostridia</taxon>
        <taxon>Eubacteriales</taxon>
        <taxon>Acutalibacteraceae</taxon>
        <taxon>Anaeromassilibacillus</taxon>
    </lineage>
</organism>
<accession>A0ABS9CLL5</accession>